<dbReference type="GO" id="GO:0007005">
    <property type="term" value="P:mitochondrion organization"/>
    <property type="evidence" value="ECO:0007669"/>
    <property type="project" value="InterPro"/>
</dbReference>
<dbReference type="GO" id="GO:0005739">
    <property type="term" value="C:mitochondrion"/>
    <property type="evidence" value="ECO:0007669"/>
    <property type="project" value="UniProtKB-SubCell"/>
</dbReference>
<dbReference type="EMBL" id="CAMPGE010003291">
    <property type="protein sequence ID" value="CAI2362118.1"/>
    <property type="molecule type" value="Genomic_DNA"/>
</dbReference>
<keyword evidence="4" id="KW-0175">Coiled coil</keyword>
<evidence type="ECO:0000313" key="7">
    <source>
        <dbReference type="EMBL" id="CAI2362118.1"/>
    </source>
</evidence>
<dbReference type="InterPro" id="IPR029209">
    <property type="entry name" value="DML1/Misato_tubulin"/>
</dbReference>
<organism evidence="7 8">
    <name type="scientific">Euplotes crassus</name>
    <dbReference type="NCBI Taxonomy" id="5936"/>
    <lineage>
        <taxon>Eukaryota</taxon>
        <taxon>Sar</taxon>
        <taxon>Alveolata</taxon>
        <taxon>Ciliophora</taxon>
        <taxon>Intramacronucleata</taxon>
        <taxon>Spirotrichea</taxon>
        <taxon>Hypotrichia</taxon>
        <taxon>Euplotida</taxon>
        <taxon>Euplotidae</taxon>
        <taxon>Moneuplotes</taxon>
    </lineage>
</organism>
<dbReference type="InterPro" id="IPR019605">
    <property type="entry name" value="Misato_II_tubulin-like"/>
</dbReference>
<evidence type="ECO:0000256" key="2">
    <source>
        <dbReference type="ARBA" id="ARBA00008507"/>
    </source>
</evidence>
<dbReference type="AlphaFoldDB" id="A0AAD1U568"/>
<dbReference type="Pfam" id="PF14881">
    <property type="entry name" value="Tubulin_3"/>
    <property type="match status" value="1"/>
</dbReference>
<sequence length="587" mass="68870">MEIVTLQFGNLTNHVMTHYWNIQDEKLKNPEIQPSTEMYELDHKEGYYPFTIFFDRKDMFGNYFGCFNEERIDPLEAQDDIINQWQGGYIVNEQDYIEKSEFANALDGIDEEIEAEKHRKQQEQEEQERYSSMLLNKASSDNRQNMFAEFLKASMQHEEEDKKQEEAKEESKEPEKCEDLYRKFKFDEGNVRYFTDYLQPQLSPKSRIEIPYHQGSWSIFSEGGLMLQDKYLLEDVTDQFRNMLEKTDNMQALRVLADIDCGFGSFAAKYIEEIKDEIPKKTIVLYSLTGPDVNTNMFTDERQSITKELRSYNLPFAVASFNELVNANIPIDLNYQGQIKRFGEYITDFKGDSLFNTSSIPALALNDFWAPLRSRKPAHTVDTILNPLVMFDKANIILNNIKVPFIKEPEFSGGINKMFEENQLEECWTKKEFIHLSSPFWGPLQKSKPYHIQMNWSGSVHNKFGHAKVLDQARDYCNEKFGCYNINLIEERTLLPIPFPRFLSPKFNCNGELAHKDTKEFMNNISTLSSLYCTGDIGMIIENVFLKTVKNIPYKHRQQFIKEDYMEEDDLIETREKMQNIADAYMD</sequence>
<dbReference type="PANTHER" id="PTHR13391">
    <property type="entry name" value="MITOCHONDRIAL DISTRIBUTION REGULATOR MISATO"/>
    <property type="match status" value="1"/>
</dbReference>
<feature type="coiled-coil region" evidence="4">
    <location>
        <begin position="106"/>
        <end position="168"/>
    </location>
</feature>
<evidence type="ECO:0000256" key="4">
    <source>
        <dbReference type="SAM" id="Coils"/>
    </source>
</evidence>
<comment type="similarity">
    <text evidence="2">Belongs to the misato family.</text>
</comment>
<evidence type="ECO:0000256" key="3">
    <source>
        <dbReference type="ARBA" id="ARBA00023128"/>
    </source>
</evidence>
<proteinExistence type="inferred from homology"/>
<feature type="domain" description="DML1/Misato tubulin" evidence="6">
    <location>
        <begin position="189"/>
        <end position="334"/>
    </location>
</feature>
<evidence type="ECO:0000259" key="6">
    <source>
        <dbReference type="Pfam" id="PF14881"/>
    </source>
</evidence>
<comment type="subcellular location">
    <subcellularLocation>
        <location evidence="1">Mitochondrion</location>
    </subcellularLocation>
</comment>
<protein>
    <submittedName>
        <fullName evidence="7">Uncharacterized protein</fullName>
    </submittedName>
</protein>
<comment type="caution">
    <text evidence="7">The sequence shown here is derived from an EMBL/GenBank/DDBJ whole genome shotgun (WGS) entry which is preliminary data.</text>
</comment>
<evidence type="ECO:0000313" key="8">
    <source>
        <dbReference type="Proteomes" id="UP001295684"/>
    </source>
</evidence>
<dbReference type="Pfam" id="PF10644">
    <property type="entry name" value="Misat_Tub_SegII"/>
    <property type="match status" value="1"/>
</dbReference>
<dbReference type="SUPFAM" id="SSF52490">
    <property type="entry name" value="Tubulin nucleotide-binding domain-like"/>
    <property type="match status" value="1"/>
</dbReference>
<accession>A0AAD1U568</accession>
<keyword evidence="3" id="KW-0496">Mitochondrion</keyword>
<name>A0AAD1U568_EUPCR</name>
<dbReference type="InterPro" id="IPR049942">
    <property type="entry name" value="DML1/Misato"/>
</dbReference>
<dbReference type="Gene3D" id="3.40.50.1440">
    <property type="entry name" value="Tubulin/FtsZ, GTPase domain"/>
    <property type="match status" value="1"/>
</dbReference>
<dbReference type="Proteomes" id="UP001295684">
    <property type="component" value="Unassembled WGS sequence"/>
</dbReference>
<keyword evidence="8" id="KW-1185">Reference proteome</keyword>
<dbReference type="PANTHER" id="PTHR13391:SF0">
    <property type="entry name" value="PROTEIN MISATO HOMOLOG 1"/>
    <property type="match status" value="1"/>
</dbReference>
<evidence type="ECO:0000259" key="5">
    <source>
        <dbReference type="Pfam" id="PF10644"/>
    </source>
</evidence>
<gene>
    <name evidence="7" type="ORF">ECRASSUSDP1_LOCUS3437</name>
</gene>
<reference evidence="7" key="1">
    <citation type="submission" date="2023-07" db="EMBL/GenBank/DDBJ databases">
        <authorList>
            <consortium name="AG Swart"/>
            <person name="Singh M."/>
            <person name="Singh A."/>
            <person name="Seah K."/>
            <person name="Emmerich C."/>
        </authorList>
    </citation>
    <scope>NUCLEOTIDE SEQUENCE</scope>
    <source>
        <strain evidence="7">DP1</strain>
    </source>
</reference>
<evidence type="ECO:0000256" key="1">
    <source>
        <dbReference type="ARBA" id="ARBA00004173"/>
    </source>
</evidence>
<dbReference type="InterPro" id="IPR036525">
    <property type="entry name" value="Tubulin/FtsZ_GTPase_sf"/>
</dbReference>
<feature type="domain" description="Misato Segment II tubulin-like" evidence="5">
    <location>
        <begin position="2"/>
        <end position="107"/>
    </location>
</feature>